<sequence length="206" mass="24091">MYKGTVRSGTVPYWYCTIPVQVSSNFERITPQQWQRLLYQWDVHSAMGRRSSFTPQGVLSISIRVALRTIRQRYRKDVFSVETKGNEVRLLRQSRPLTTTFFYDLHYMPEDYLVVGILTPPKDDGTCEAQILLDPYGRILGEQRYVTVTSYKGRSTAASLSQQFRQRREERIKEEDTKQYRYFRFGDRFVDCASFTLCCGGSGWIA</sequence>
<evidence type="ECO:0000313" key="1">
    <source>
        <dbReference type="EMBL" id="GAX11922.1"/>
    </source>
</evidence>
<reference evidence="1 2" key="1">
    <citation type="journal article" date="2015" name="Plant Cell">
        <title>Oil accumulation by the oleaginous diatom Fistulifera solaris as revealed by the genome and transcriptome.</title>
        <authorList>
            <person name="Tanaka T."/>
            <person name="Maeda Y."/>
            <person name="Veluchamy A."/>
            <person name="Tanaka M."/>
            <person name="Abida H."/>
            <person name="Marechal E."/>
            <person name="Bowler C."/>
            <person name="Muto M."/>
            <person name="Sunaga Y."/>
            <person name="Tanaka M."/>
            <person name="Yoshino T."/>
            <person name="Taniguchi T."/>
            <person name="Fukuda Y."/>
            <person name="Nemoto M."/>
            <person name="Matsumoto M."/>
            <person name="Wong P.S."/>
            <person name="Aburatani S."/>
            <person name="Fujibuchi W."/>
        </authorList>
    </citation>
    <scope>NUCLEOTIDE SEQUENCE [LARGE SCALE GENOMIC DNA]</scope>
    <source>
        <strain evidence="1 2">JPCC DA0580</strain>
    </source>
</reference>
<dbReference type="InParanoid" id="A0A1Z5JDG4"/>
<name>A0A1Z5JDG4_FISSO</name>
<organism evidence="1 2">
    <name type="scientific">Fistulifera solaris</name>
    <name type="common">Oleaginous diatom</name>
    <dbReference type="NCBI Taxonomy" id="1519565"/>
    <lineage>
        <taxon>Eukaryota</taxon>
        <taxon>Sar</taxon>
        <taxon>Stramenopiles</taxon>
        <taxon>Ochrophyta</taxon>
        <taxon>Bacillariophyta</taxon>
        <taxon>Bacillariophyceae</taxon>
        <taxon>Bacillariophycidae</taxon>
        <taxon>Naviculales</taxon>
        <taxon>Naviculaceae</taxon>
        <taxon>Fistulifera</taxon>
    </lineage>
</organism>
<protein>
    <submittedName>
        <fullName evidence="1">Uncharacterized protein</fullName>
    </submittedName>
</protein>
<dbReference type="AlphaFoldDB" id="A0A1Z5JDG4"/>
<keyword evidence="2" id="KW-1185">Reference proteome</keyword>
<gene>
    <name evidence="1" type="ORF">FisN_8Lu030</name>
</gene>
<proteinExistence type="predicted"/>
<dbReference type="Proteomes" id="UP000198406">
    <property type="component" value="Unassembled WGS sequence"/>
</dbReference>
<comment type="caution">
    <text evidence="1">The sequence shown here is derived from an EMBL/GenBank/DDBJ whole genome shotgun (WGS) entry which is preliminary data.</text>
</comment>
<evidence type="ECO:0000313" key="2">
    <source>
        <dbReference type="Proteomes" id="UP000198406"/>
    </source>
</evidence>
<accession>A0A1Z5JDG4</accession>
<dbReference type="EMBL" id="BDSP01000048">
    <property type="protein sequence ID" value="GAX11922.1"/>
    <property type="molecule type" value="Genomic_DNA"/>
</dbReference>